<keyword evidence="5" id="KW-0804">Transcription</keyword>
<dbReference type="CDD" id="cd06171">
    <property type="entry name" value="Sigma70_r4"/>
    <property type="match status" value="1"/>
</dbReference>
<evidence type="ECO:0000259" key="7">
    <source>
        <dbReference type="Pfam" id="PF08281"/>
    </source>
</evidence>
<dbReference type="RefSeq" id="WP_188391545.1">
    <property type="nucleotide sequence ID" value="NZ_BMEV01000018.1"/>
</dbReference>
<dbReference type="InterPro" id="IPR039425">
    <property type="entry name" value="RNA_pol_sigma-70-like"/>
</dbReference>
<evidence type="ECO:0000313" key="8">
    <source>
        <dbReference type="EMBL" id="GGH74112.1"/>
    </source>
</evidence>
<keyword evidence="9" id="KW-1185">Reference proteome</keyword>
<dbReference type="SUPFAM" id="SSF88659">
    <property type="entry name" value="Sigma3 and sigma4 domains of RNA polymerase sigma factors"/>
    <property type="match status" value="1"/>
</dbReference>
<protein>
    <submittedName>
        <fullName evidence="8">RNA polymerase subunit sigma</fullName>
    </submittedName>
</protein>
<dbReference type="GO" id="GO:0016987">
    <property type="term" value="F:sigma factor activity"/>
    <property type="evidence" value="ECO:0007669"/>
    <property type="project" value="UniProtKB-KW"/>
</dbReference>
<dbReference type="PANTHER" id="PTHR43133">
    <property type="entry name" value="RNA POLYMERASE ECF-TYPE SIGMA FACTO"/>
    <property type="match status" value="1"/>
</dbReference>
<evidence type="ECO:0000256" key="5">
    <source>
        <dbReference type="ARBA" id="ARBA00023163"/>
    </source>
</evidence>
<proteinExistence type="inferred from homology"/>
<gene>
    <name evidence="8" type="ORF">GCM10010978_12650</name>
</gene>
<keyword evidence="2" id="KW-0805">Transcription regulation</keyword>
<organism evidence="8 9">
    <name type="scientific">Compostibacillus humi</name>
    <dbReference type="NCBI Taxonomy" id="1245525"/>
    <lineage>
        <taxon>Bacteria</taxon>
        <taxon>Bacillati</taxon>
        <taxon>Bacillota</taxon>
        <taxon>Bacilli</taxon>
        <taxon>Bacillales</taxon>
        <taxon>Bacillaceae</taxon>
        <taxon>Compostibacillus</taxon>
    </lineage>
</organism>
<evidence type="ECO:0000256" key="4">
    <source>
        <dbReference type="ARBA" id="ARBA00023125"/>
    </source>
</evidence>
<feature type="domain" description="RNA polymerase sigma-70 region 2" evidence="6">
    <location>
        <begin position="9"/>
        <end position="74"/>
    </location>
</feature>
<dbReference type="Gene3D" id="1.10.1740.10">
    <property type="match status" value="1"/>
</dbReference>
<name>A0A8J3EKW1_9BACI</name>
<feature type="domain" description="RNA polymerase sigma factor 70 region 4 type 2" evidence="7">
    <location>
        <begin position="107"/>
        <end position="158"/>
    </location>
</feature>
<reference evidence="8" key="1">
    <citation type="journal article" date="2014" name="Int. J. Syst. Evol. Microbiol.">
        <title>Complete genome sequence of Corynebacterium casei LMG S-19264T (=DSM 44701T), isolated from a smear-ripened cheese.</title>
        <authorList>
            <consortium name="US DOE Joint Genome Institute (JGI-PGF)"/>
            <person name="Walter F."/>
            <person name="Albersmeier A."/>
            <person name="Kalinowski J."/>
            <person name="Ruckert C."/>
        </authorList>
    </citation>
    <scope>NUCLEOTIDE SEQUENCE</scope>
    <source>
        <strain evidence="8">CGMCC 1.12360</strain>
    </source>
</reference>
<dbReference type="InterPro" id="IPR014284">
    <property type="entry name" value="RNA_pol_sigma-70_dom"/>
</dbReference>
<dbReference type="NCBIfam" id="TIGR02937">
    <property type="entry name" value="sigma70-ECF"/>
    <property type="match status" value="1"/>
</dbReference>
<dbReference type="InterPro" id="IPR013249">
    <property type="entry name" value="RNA_pol_sigma70_r4_t2"/>
</dbReference>
<comment type="caution">
    <text evidence="8">The sequence shown here is derived from an EMBL/GenBank/DDBJ whole genome shotgun (WGS) entry which is preliminary data.</text>
</comment>
<dbReference type="Gene3D" id="1.10.10.10">
    <property type="entry name" value="Winged helix-like DNA-binding domain superfamily/Winged helix DNA-binding domain"/>
    <property type="match status" value="1"/>
</dbReference>
<dbReference type="Pfam" id="PF08281">
    <property type="entry name" value="Sigma70_r4_2"/>
    <property type="match status" value="1"/>
</dbReference>
<evidence type="ECO:0000256" key="2">
    <source>
        <dbReference type="ARBA" id="ARBA00023015"/>
    </source>
</evidence>
<comment type="similarity">
    <text evidence="1">Belongs to the sigma-70 factor family. ECF subfamily.</text>
</comment>
<evidence type="ECO:0000259" key="6">
    <source>
        <dbReference type="Pfam" id="PF04542"/>
    </source>
</evidence>
<dbReference type="GO" id="GO:0006352">
    <property type="term" value="P:DNA-templated transcription initiation"/>
    <property type="evidence" value="ECO:0007669"/>
    <property type="project" value="InterPro"/>
</dbReference>
<dbReference type="InterPro" id="IPR036388">
    <property type="entry name" value="WH-like_DNA-bd_sf"/>
</dbReference>
<dbReference type="AlphaFoldDB" id="A0A8J3EKW1"/>
<keyword evidence="3" id="KW-0731">Sigma factor</keyword>
<accession>A0A8J3EKW1</accession>
<evidence type="ECO:0000313" key="9">
    <source>
        <dbReference type="Proteomes" id="UP000602050"/>
    </source>
</evidence>
<evidence type="ECO:0000256" key="3">
    <source>
        <dbReference type="ARBA" id="ARBA00023082"/>
    </source>
</evidence>
<dbReference type="PANTHER" id="PTHR43133:SF8">
    <property type="entry name" value="RNA POLYMERASE SIGMA FACTOR HI_1459-RELATED"/>
    <property type="match status" value="1"/>
</dbReference>
<dbReference type="InterPro" id="IPR007627">
    <property type="entry name" value="RNA_pol_sigma70_r2"/>
</dbReference>
<dbReference type="EMBL" id="BMEV01000018">
    <property type="protein sequence ID" value="GGH74112.1"/>
    <property type="molecule type" value="Genomic_DNA"/>
</dbReference>
<dbReference type="InterPro" id="IPR013324">
    <property type="entry name" value="RNA_pol_sigma_r3/r4-like"/>
</dbReference>
<dbReference type="InterPro" id="IPR013325">
    <property type="entry name" value="RNA_pol_sigma_r2"/>
</dbReference>
<dbReference type="Pfam" id="PF04542">
    <property type="entry name" value="Sigma70_r2"/>
    <property type="match status" value="1"/>
</dbReference>
<dbReference type="GO" id="GO:0003677">
    <property type="term" value="F:DNA binding"/>
    <property type="evidence" value="ECO:0007669"/>
    <property type="project" value="UniProtKB-KW"/>
</dbReference>
<dbReference type="SUPFAM" id="SSF88946">
    <property type="entry name" value="Sigma2 domain of RNA polymerase sigma factors"/>
    <property type="match status" value="1"/>
</dbReference>
<evidence type="ECO:0000256" key="1">
    <source>
        <dbReference type="ARBA" id="ARBA00010641"/>
    </source>
</evidence>
<dbReference type="Proteomes" id="UP000602050">
    <property type="component" value="Unassembled WGS sequence"/>
</dbReference>
<keyword evidence="4" id="KW-0238">DNA-binding</keyword>
<reference evidence="8" key="2">
    <citation type="submission" date="2020-09" db="EMBL/GenBank/DDBJ databases">
        <authorList>
            <person name="Sun Q."/>
            <person name="Zhou Y."/>
        </authorList>
    </citation>
    <scope>NUCLEOTIDE SEQUENCE</scope>
    <source>
        <strain evidence="8">CGMCC 1.12360</strain>
    </source>
</reference>
<sequence length="172" mass="20658">MQKNIFISLFETYQLPLYRYLLQMTRNEETAEELLQETFYRAMVSLKVENMNQAKAWLFKVARNLYIDQLRKAEAEERMLEKVKAKQTGISSLGNPQQQLEKKWKQKELEQILSMLPERMRTILYLREIQGFTYKELEIMMNLTESQVKVTLHRARSKFRQLQAERKEEGAD</sequence>